<dbReference type="AlphaFoldDB" id="A0AAV6WVX9"/>
<keyword evidence="1" id="KW-0539">Nucleus</keyword>
<comment type="subcellular location">
    <subcellularLocation>
        <location evidence="1">Nucleus</location>
    </subcellularLocation>
</comment>
<comment type="function">
    <text evidence="1">Putative transcription activator involved in regulating light control of development.</text>
</comment>
<keyword evidence="1" id="KW-0863">Zinc-finger</keyword>
<keyword evidence="1" id="KW-0479">Metal-binding</keyword>
<dbReference type="GO" id="GO:0008270">
    <property type="term" value="F:zinc ion binding"/>
    <property type="evidence" value="ECO:0007669"/>
    <property type="project" value="UniProtKB-UniRule"/>
</dbReference>
<dbReference type="GO" id="GO:0005634">
    <property type="term" value="C:nucleus"/>
    <property type="evidence" value="ECO:0007669"/>
    <property type="project" value="UniProtKB-SubCell"/>
</dbReference>
<organism evidence="3 4">
    <name type="scientific">Buddleja alternifolia</name>
    <dbReference type="NCBI Taxonomy" id="168488"/>
    <lineage>
        <taxon>Eukaryota</taxon>
        <taxon>Viridiplantae</taxon>
        <taxon>Streptophyta</taxon>
        <taxon>Embryophyta</taxon>
        <taxon>Tracheophyta</taxon>
        <taxon>Spermatophyta</taxon>
        <taxon>Magnoliopsida</taxon>
        <taxon>eudicotyledons</taxon>
        <taxon>Gunneridae</taxon>
        <taxon>Pentapetalae</taxon>
        <taxon>asterids</taxon>
        <taxon>lamiids</taxon>
        <taxon>Lamiales</taxon>
        <taxon>Scrophulariaceae</taxon>
        <taxon>Buddlejeae</taxon>
        <taxon>Buddleja</taxon>
    </lineage>
</organism>
<dbReference type="GO" id="GO:0006355">
    <property type="term" value="P:regulation of DNA-templated transcription"/>
    <property type="evidence" value="ECO:0007669"/>
    <property type="project" value="UniProtKB-UniRule"/>
</dbReference>
<keyword evidence="1" id="KW-0862">Zinc</keyword>
<protein>
    <recommendedName>
        <fullName evidence="1">Protein FAR1-RELATED SEQUENCE</fullName>
    </recommendedName>
</protein>
<dbReference type="InterPro" id="IPR031052">
    <property type="entry name" value="FHY3/FAR1"/>
</dbReference>
<name>A0AAV6WVX9_9LAMI</name>
<accession>A0AAV6WVX9</accession>
<comment type="similarity">
    <text evidence="1">Belongs to the FHY3/FAR1 family.</text>
</comment>
<evidence type="ECO:0000256" key="1">
    <source>
        <dbReference type="RuleBase" id="RU367018"/>
    </source>
</evidence>
<dbReference type="Pfam" id="PF10551">
    <property type="entry name" value="MULE"/>
    <property type="match status" value="1"/>
</dbReference>
<sequence>MPFSPFVGFNHHGKSVLIGCGLLADEITETFVWWFNSWLTFMGRLTPRAIINDQCKAIQIEISQVCRRFCHRLCLWHLIQKVHRKLNGYNEYKSIKHAMEVVVYDLLTMSEFEQARKEMIDNHGLRDNEWLQPLCDDKEKWIPVFLKISFFRHVYYSEEWEHGCFL</sequence>
<dbReference type="InterPro" id="IPR018289">
    <property type="entry name" value="MULE_transposase_dom"/>
</dbReference>
<comment type="caution">
    <text evidence="3">The sequence shown here is derived from an EMBL/GenBank/DDBJ whole genome shotgun (WGS) entry which is preliminary data.</text>
</comment>
<dbReference type="Proteomes" id="UP000826271">
    <property type="component" value="Unassembled WGS sequence"/>
</dbReference>
<proteinExistence type="inferred from homology"/>
<dbReference type="PANTHER" id="PTHR31669:SF283">
    <property type="entry name" value="PROTEIN FAR1-RELATED SEQUENCE"/>
    <property type="match status" value="1"/>
</dbReference>
<dbReference type="EMBL" id="WHWC01000010">
    <property type="protein sequence ID" value="KAG8374518.1"/>
    <property type="molecule type" value="Genomic_DNA"/>
</dbReference>
<evidence type="ECO:0000313" key="4">
    <source>
        <dbReference type="Proteomes" id="UP000826271"/>
    </source>
</evidence>
<keyword evidence="4" id="KW-1185">Reference proteome</keyword>
<evidence type="ECO:0000313" key="3">
    <source>
        <dbReference type="EMBL" id="KAG8374518.1"/>
    </source>
</evidence>
<evidence type="ECO:0000259" key="2">
    <source>
        <dbReference type="Pfam" id="PF10551"/>
    </source>
</evidence>
<dbReference type="PANTHER" id="PTHR31669">
    <property type="entry name" value="PROTEIN FAR1-RELATED SEQUENCE 10-RELATED"/>
    <property type="match status" value="1"/>
</dbReference>
<gene>
    <name evidence="3" type="ORF">BUALT_Bualt10G0003300</name>
</gene>
<reference evidence="3" key="1">
    <citation type="submission" date="2019-10" db="EMBL/GenBank/DDBJ databases">
        <authorList>
            <person name="Zhang R."/>
            <person name="Pan Y."/>
            <person name="Wang J."/>
            <person name="Ma R."/>
            <person name="Yu S."/>
        </authorList>
    </citation>
    <scope>NUCLEOTIDE SEQUENCE</scope>
    <source>
        <strain evidence="3">LA-IB0</strain>
        <tissue evidence="3">Leaf</tissue>
    </source>
</reference>
<feature type="domain" description="MULE transposase" evidence="2">
    <location>
        <begin position="1"/>
        <end position="81"/>
    </location>
</feature>